<proteinExistence type="predicted"/>
<name>A0A3B4BAU9_9GOBI</name>
<organism evidence="2 3">
    <name type="scientific">Periophthalmus magnuspinnatus</name>
    <dbReference type="NCBI Taxonomy" id="409849"/>
    <lineage>
        <taxon>Eukaryota</taxon>
        <taxon>Metazoa</taxon>
        <taxon>Chordata</taxon>
        <taxon>Craniata</taxon>
        <taxon>Vertebrata</taxon>
        <taxon>Euteleostomi</taxon>
        <taxon>Actinopterygii</taxon>
        <taxon>Neopterygii</taxon>
        <taxon>Teleostei</taxon>
        <taxon>Neoteleostei</taxon>
        <taxon>Acanthomorphata</taxon>
        <taxon>Gobiaria</taxon>
        <taxon>Gobiiformes</taxon>
        <taxon>Gobioidei</taxon>
        <taxon>Gobiidae</taxon>
        <taxon>Oxudercinae</taxon>
        <taxon>Periophthalmus</taxon>
    </lineage>
</organism>
<reference evidence="2" key="2">
    <citation type="submission" date="2025-09" db="UniProtKB">
        <authorList>
            <consortium name="Ensembl"/>
        </authorList>
    </citation>
    <scope>IDENTIFICATION</scope>
</reference>
<sequence>CLRVLGVFLVCLDVPVCVCLCVSICAGVVCACCRCVFADMPLCVGVVCLDVPVCVCLCVSISAGVCACVCLDVCVCLRVCVHALSMCVCPRVCICVCRFVCTSQCPRVCVCRCACVYVSACVCLLMYPCVCVLPVDITLCVWIYLLLCAPARVCVVTICGRPCVSEPVWAAPCGPLSLTHDRPAVLKHPDTHTTPAAQTCQSEHNHQSSASSKPFLQQKQNAQLQTLIPYSNRFHTSKHPDAQMPRLCLFTRRRRLYMQNFDCD</sequence>
<evidence type="ECO:0000313" key="2">
    <source>
        <dbReference type="Ensembl" id="ENSPMGP00000025656.1"/>
    </source>
</evidence>
<accession>A0A3B4BAU9</accession>
<reference evidence="2" key="1">
    <citation type="submission" date="2025-08" db="UniProtKB">
        <authorList>
            <consortium name="Ensembl"/>
        </authorList>
    </citation>
    <scope>IDENTIFICATION</scope>
</reference>
<feature type="signal peptide" evidence="1">
    <location>
        <begin position="1"/>
        <end position="19"/>
    </location>
</feature>
<evidence type="ECO:0000256" key="1">
    <source>
        <dbReference type="SAM" id="SignalP"/>
    </source>
</evidence>
<keyword evidence="1" id="KW-0732">Signal</keyword>
<dbReference type="Proteomes" id="UP000261520">
    <property type="component" value="Unplaced"/>
</dbReference>
<dbReference type="Ensembl" id="ENSPMGT00000027327.1">
    <property type="protein sequence ID" value="ENSPMGP00000025656.1"/>
    <property type="gene ID" value="ENSPMGG00000020714.1"/>
</dbReference>
<dbReference type="AlphaFoldDB" id="A0A3B4BAU9"/>
<feature type="chain" id="PRO_5017193306" evidence="1">
    <location>
        <begin position="20"/>
        <end position="264"/>
    </location>
</feature>
<keyword evidence="3" id="KW-1185">Reference proteome</keyword>
<evidence type="ECO:0000313" key="3">
    <source>
        <dbReference type="Proteomes" id="UP000261520"/>
    </source>
</evidence>
<protein>
    <submittedName>
        <fullName evidence="2">Uncharacterized protein</fullName>
    </submittedName>
</protein>